<dbReference type="EMBL" id="LSFM01000023">
    <property type="protein sequence ID" value="OBY62642.1"/>
    <property type="molecule type" value="Genomic_DNA"/>
</dbReference>
<reference evidence="3" key="1">
    <citation type="submission" date="2016-02" db="EMBL/GenBank/DDBJ databases">
        <authorList>
            <person name="Shin S.-K."/>
            <person name="Yi H."/>
            <person name="Kim E."/>
        </authorList>
    </citation>
    <scope>NUCLEOTIDE SEQUENCE [LARGE SCALE GENOMIC DNA]</scope>
    <source>
        <strain evidence="3">LPB0003</strain>
    </source>
</reference>
<dbReference type="KEGG" id="pob:LPB03_10830"/>
<dbReference type="PANTHER" id="PTHR40254">
    <property type="entry name" value="BLR0577 PROTEIN"/>
    <property type="match status" value="1"/>
</dbReference>
<dbReference type="SUPFAM" id="SSF51905">
    <property type="entry name" value="FAD/NAD(P)-binding domain"/>
    <property type="match status" value="1"/>
</dbReference>
<comment type="caution">
    <text evidence="2">The sequence shown here is derived from an EMBL/GenBank/DDBJ whole genome shotgun (WGS) entry which is preliminary data.</text>
</comment>
<dbReference type="RefSeq" id="WP_065319627.1">
    <property type="nucleotide sequence ID" value="NZ_CP017477.1"/>
</dbReference>
<keyword evidence="3" id="KW-1185">Reference proteome</keyword>
<proteinExistence type="predicted"/>
<organism evidence="2 3">
    <name type="scientific">Polaribacter vadi</name>
    <dbReference type="NCBI Taxonomy" id="1774273"/>
    <lineage>
        <taxon>Bacteria</taxon>
        <taxon>Pseudomonadati</taxon>
        <taxon>Bacteroidota</taxon>
        <taxon>Flavobacteriia</taxon>
        <taxon>Flavobacteriales</taxon>
        <taxon>Flavobacteriaceae</taxon>
    </lineage>
</organism>
<accession>A0A1B8TSN3</accession>
<dbReference type="InterPro" id="IPR038732">
    <property type="entry name" value="HpyO/CreE_NAD-binding"/>
</dbReference>
<gene>
    <name evidence="2" type="ORF">LPB3_10840</name>
</gene>
<dbReference type="STRING" id="1774273.LPB03_10830"/>
<dbReference type="Proteomes" id="UP000092584">
    <property type="component" value="Unassembled WGS sequence"/>
</dbReference>
<dbReference type="AlphaFoldDB" id="A0A1B8TSN3"/>
<sequence length="603" mass="69115">MKNLYNFAIIGSGPTAIYLLKNILTHKNKIGSKINSITIFEKEKNSGMGMPYNPETTDIYNLANISSDEIPELQETFGNWLRKQKPEFLEELNVKELPISDAKVYSRIALGYYFQEQYKQLLAALIAYGINIIEFKNYEVIDIKFIKKNEVEITDVHQIKRKFSSVVIANGHQFKEKDIPKKRYFASPWPIHKLFPKKNEFYNYPIGILGASLSAFDVVTSLAHRHGKFVKEKGILKFIKNKNATKFKIFLHSAEGWLPHLQYEQKKPVREIYRHFSRKQILKLINKNGFINIEEFFEILCKPALIKAFKEDNKLDVVKKLENKNFTFLDFISLMATKHEYVDSFKGMKSEMTKAKDSVENNKPINWMETLDDLMYGLNYHSELLSAEDYLLLNKKIMPFLMNVIAALPLQSANILLALYEANCIELITGKVTIDKNAPNSNETVLSVTSKDGKEKIKTYKMFVNCGGQKKITVADYPFQSLLKNGSITHAKAKFASLKEAEKLAINNDNITINNKKATLKLPGIAIDATYKILDKKGLKNNCLFDINFTHTLGIRPYSYGLQACNATSLILVESWVLENKEGNNTLKDIEDITNLYEKNKDL</sequence>
<dbReference type="OrthoDB" id="6309046at2"/>
<evidence type="ECO:0000313" key="3">
    <source>
        <dbReference type="Proteomes" id="UP000092584"/>
    </source>
</evidence>
<dbReference type="PANTHER" id="PTHR40254:SF1">
    <property type="entry name" value="BLR0577 PROTEIN"/>
    <property type="match status" value="1"/>
</dbReference>
<protein>
    <recommendedName>
        <fullName evidence="1">FAD-dependent urate hydroxylase HpyO/Asp monooxygenase CreE-like FAD/NAD(P)-binding domain-containing protein</fullName>
    </recommendedName>
</protein>
<evidence type="ECO:0000259" key="1">
    <source>
        <dbReference type="Pfam" id="PF13454"/>
    </source>
</evidence>
<dbReference type="InterPro" id="IPR036188">
    <property type="entry name" value="FAD/NAD-bd_sf"/>
</dbReference>
<feature type="domain" description="FAD-dependent urate hydroxylase HpyO/Asp monooxygenase CreE-like FAD/NAD(P)-binding" evidence="1">
    <location>
        <begin position="8"/>
        <end position="173"/>
    </location>
</feature>
<dbReference type="Gene3D" id="3.50.50.60">
    <property type="entry name" value="FAD/NAD(P)-binding domain"/>
    <property type="match status" value="2"/>
</dbReference>
<dbReference type="Pfam" id="PF13454">
    <property type="entry name" value="NAD_binding_9"/>
    <property type="match status" value="1"/>
</dbReference>
<name>A0A1B8TSN3_9FLAO</name>
<dbReference type="InterPro" id="IPR052189">
    <property type="entry name" value="L-asp_N-monooxygenase_NS-form"/>
</dbReference>
<evidence type="ECO:0000313" key="2">
    <source>
        <dbReference type="EMBL" id="OBY62642.1"/>
    </source>
</evidence>